<name>A0A1H9RRM4_9PSEU</name>
<accession>A0A1H9RRM4</accession>
<gene>
    <name evidence="1" type="ORF">SAMN05216195_106348</name>
</gene>
<dbReference type="EMBL" id="FOFT01000006">
    <property type="protein sequence ID" value="SER74773.1"/>
    <property type="molecule type" value="Genomic_DNA"/>
</dbReference>
<evidence type="ECO:0000313" key="2">
    <source>
        <dbReference type="Proteomes" id="UP000199028"/>
    </source>
</evidence>
<evidence type="ECO:0000313" key="1">
    <source>
        <dbReference type="EMBL" id="SER74773.1"/>
    </source>
</evidence>
<organism evidence="1 2">
    <name type="scientific">Lentzea flaviverrucosa</name>
    <dbReference type="NCBI Taxonomy" id="200379"/>
    <lineage>
        <taxon>Bacteria</taxon>
        <taxon>Bacillati</taxon>
        <taxon>Actinomycetota</taxon>
        <taxon>Actinomycetes</taxon>
        <taxon>Pseudonocardiales</taxon>
        <taxon>Pseudonocardiaceae</taxon>
        <taxon>Lentzea</taxon>
    </lineage>
</organism>
<protein>
    <submittedName>
        <fullName evidence="1">Uncharacterized protein</fullName>
    </submittedName>
</protein>
<proteinExistence type="predicted"/>
<reference evidence="2" key="1">
    <citation type="submission" date="2016-10" db="EMBL/GenBank/DDBJ databases">
        <authorList>
            <person name="Varghese N."/>
            <person name="Submissions S."/>
        </authorList>
    </citation>
    <scope>NUCLEOTIDE SEQUENCE [LARGE SCALE GENOMIC DNA]</scope>
    <source>
        <strain evidence="2">CGMCC 4.578</strain>
    </source>
</reference>
<dbReference type="AlphaFoldDB" id="A0A1H9RRM4"/>
<keyword evidence="2" id="KW-1185">Reference proteome</keyword>
<sequence>MMTAVAEDGRTLDLSADEPLEDCLTWDQLVGSVTISLCTWFTTGLDLRLLGRNGLPVWCAQHRAAGTEDPCGRLRVVVNQ</sequence>
<dbReference type="Proteomes" id="UP000199028">
    <property type="component" value="Unassembled WGS sequence"/>
</dbReference>